<feature type="compositionally biased region" description="Basic residues" evidence="1">
    <location>
        <begin position="333"/>
        <end position="350"/>
    </location>
</feature>
<evidence type="ECO:0000313" key="3">
    <source>
        <dbReference type="Proteomes" id="UP001159363"/>
    </source>
</evidence>
<feature type="compositionally biased region" description="Basic and acidic residues" evidence="1">
    <location>
        <begin position="308"/>
        <end position="332"/>
    </location>
</feature>
<evidence type="ECO:0000256" key="1">
    <source>
        <dbReference type="SAM" id="MobiDB-lite"/>
    </source>
</evidence>
<dbReference type="EMBL" id="JARBHB010000001">
    <property type="protein sequence ID" value="KAJ8897087.1"/>
    <property type="molecule type" value="Genomic_DNA"/>
</dbReference>
<gene>
    <name evidence="2" type="ORF">PR048_002433</name>
</gene>
<feature type="compositionally biased region" description="Basic and acidic residues" evidence="1">
    <location>
        <begin position="234"/>
        <end position="254"/>
    </location>
</feature>
<protein>
    <submittedName>
        <fullName evidence="2">Uncharacterized protein</fullName>
    </submittedName>
</protein>
<feature type="region of interest" description="Disordered" evidence="1">
    <location>
        <begin position="295"/>
        <end position="362"/>
    </location>
</feature>
<reference evidence="2 3" key="1">
    <citation type="submission" date="2023-02" db="EMBL/GenBank/DDBJ databases">
        <title>LHISI_Scaffold_Assembly.</title>
        <authorList>
            <person name="Stuart O.P."/>
            <person name="Cleave R."/>
            <person name="Magrath M.J.L."/>
            <person name="Mikheyev A.S."/>
        </authorList>
    </citation>
    <scope>NUCLEOTIDE SEQUENCE [LARGE SCALE GENOMIC DNA]</scope>
    <source>
        <strain evidence="2">Daus_M_001</strain>
        <tissue evidence="2">Leg muscle</tissue>
    </source>
</reference>
<name>A0ABQ9IKB0_9NEOP</name>
<feature type="region of interest" description="Disordered" evidence="1">
    <location>
        <begin position="227"/>
        <end position="254"/>
    </location>
</feature>
<keyword evidence="3" id="KW-1185">Reference proteome</keyword>
<proteinExistence type="predicted"/>
<dbReference type="Proteomes" id="UP001159363">
    <property type="component" value="Chromosome 1"/>
</dbReference>
<comment type="caution">
    <text evidence="2">The sequence shown here is derived from an EMBL/GenBank/DDBJ whole genome shotgun (WGS) entry which is preliminary data.</text>
</comment>
<accession>A0ABQ9IKB0</accession>
<organism evidence="2 3">
    <name type="scientific">Dryococelus australis</name>
    <dbReference type="NCBI Taxonomy" id="614101"/>
    <lineage>
        <taxon>Eukaryota</taxon>
        <taxon>Metazoa</taxon>
        <taxon>Ecdysozoa</taxon>
        <taxon>Arthropoda</taxon>
        <taxon>Hexapoda</taxon>
        <taxon>Insecta</taxon>
        <taxon>Pterygota</taxon>
        <taxon>Neoptera</taxon>
        <taxon>Polyneoptera</taxon>
        <taxon>Phasmatodea</taxon>
        <taxon>Verophasmatodea</taxon>
        <taxon>Anareolatae</taxon>
        <taxon>Phasmatidae</taxon>
        <taxon>Eurycanthinae</taxon>
        <taxon>Dryococelus</taxon>
    </lineage>
</organism>
<dbReference type="PANTHER" id="PTHR33047:SF8">
    <property type="entry name" value="REGULATOR OF RDNA TRANSCRIPTION PROTEIN 15"/>
    <property type="match status" value="1"/>
</dbReference>
<dbReference type="InterPro" id="IPR052997">
    <property type="entry name" value="RRT15-like"/>
</dbReference>
<dbReference type="PANTHER" id="PTHR33047">
    <property type="entry name" value="PROTEIN TAR1"/>
    <property type="match status" value="1"/>
</dbReference>
<evidence type="ECO:0000313" key="2">
    <source>
        <dbReference type="EMBL" id="KAJ8897087.1"/>
    </source>
</evidence>
<sequence length="617" mass="70581">MGLPRENPQINDKFATFPTRGEPARNRNRFAVIIDKWSYPYIAKTHEIFRKYRMFTAGWSTRLSGSWSSSVPSATSISHMSFSDPCLQAAGGDQVLRSGVPTTNGVFHNVEAEDYHESGTLARLLGRDIRDEFQMNRGPYHWILEKITDINHLSNSEGGSSPEAISTSETRLLTDLEYQEQQSRKMTGRHEQRLCGMKARQQQLFSEMKGELVNKFGANANKLTQTGSAQLSRGQREVETAHKKSEQTSEVERKLDSEKITTEIKLNQVGDEIKLVAYKLNDVIRSAGEIQLRNTSPNSAYPLITSPLDRHKMEVDEDKDDKKKERKEDEKEKRRRKKRLKMRKKEIRRRNQNEMPWDPGGTNRPDIKDFEPCIYGSDHCISKAWEYLSKKLMPLYVGPVRISKICNRNCYEVVCLETGKVIGKYNIMALRVYQHHGSKIPTHTESRDQVSFCPFAPREVSVLAELALGHLRYHLTDVPPQSNSPTGSVVGSDHAGVYATRAHATTPQGRRTASINKIASQSKEYIASKISKENSESKIYNFVVGNDNEMYLYFVSANEIRRQRHFQLRRPGEHSYSPLQWLDSGVSYRTLADRRMSECLLPICDCRLLADEYHVQV</sequence>